<gene>
    <name evidence="2" type="ORF">AWB72_04212</name>
</gene>
<feature type="domain" description="Min27-like integrase DNA-binding" evidence="1">
    <location>
        <begin position="6"/>
        <end position="71"/>
    </location>
</feature>
<dbReference type="InterPro" id="IPR022000">
    <property type="entry name" value="Min27-like_integrase_DNA_bind"/>
</dbReference>
<dbReference type="Proteomes" id="UP000198263">
    <property type="component" value="Unassembled WGS sequence"/>
</dbReference>
<dbReference type="RefSeq" id="WP_342066003.1">
    <property type="nucleotide sequence ID" value="NZ_FCNV02000010.1"/>
</dbReference>
<reference evidence="2 3" key="1">
    <citation type="submission" date="2016-01" db="EMBL/GenBank/DDBJ databases">
        <authorList>
            <person name="Peeters C."/>
        </authorList>
    </citation>
    <scope>NUCLEOTIDE SEQUENCE [LARGE SCALE GENOMIC DNA]</scope>
    <source>
        <strain evidence="2">LMG 29315</strain>
    </source>
</reference>
<organism evidence="2 3">
    <name type="scientific">Caballeronia concitans</name>
    <dbReference type="NCBI Taxonomy" id="1777133"/>
    <lineage>
        <taxon>Bacteria</taxon>
        <taxon>Pseudomonadati</taxon>
        <taxon>Pseudomonadota</taxon>
        <taxon>Betaproteobacteria</taxon>
        <taxon>Burkholderiales</taxon>
        <taxon>Burkholderiaceae</taxon>
        <taxon>Caballeronia</taxon>
    </lineage>
</organism>
<dbReference type="EMBL" id="FCNV02000010">
    <property type="protein sequence ID" value="SAL40264.1"/>
    <property type="molecule type" value="Genomic_DNA"/>
</dbReference>
<name>A0A658R1P1_9BURK</name>
<dbReference type="Pfam" id="PF12167">
    <property type="entry name" value="Arm-DNA-bind_2"/>
    <property type="match status" value="1"/>
</dbReference>
<proteinExistence type="predicted"/>
<keyword evidence="3" id="KW-1185">Reference proteome</keyword>
<protein>
    <submittedName>
        <fullName evidence="2">Bbp50</fullName>
    </submittedName>
</protein>
<evidence type="ECO:0000313" key="2">
    <source>
        <dbReference type="EMBL" id="SAL40264.1"/>
    </source>
</evidence>
<comment type="caution">
    <text evidence="2">The sequence shown here is derived from an EMBL/GenBank/DDBJ whole genome shotgun (WGS) entry which is preliminary data.</text>
</comment>
<evidence type="ECO:0000259" key="1">
    <source>
        <dbReference type="Pfam" id="PF12167"/>
    </source>
</evidence>
<accession>A0A658R1P1</accession>
<sequence>MGRTSGGVEVRDSSIRLSFTANGVRYRRTLMVNGAAMLPTPANIKYANRLIAEISERIRTDAFSMDYYFPEEETPAPTDD</sequence>
<dbReference type="AlphaFoldDB" id="A0A658R1P1"/>
<evidence type="ECO:0000313" key="3">
    <source>
        <dbReference type="Proteomes" id="UP000198263"/>
    </source>
</evidence>